<comment type="caution">
    <text evidence="6">The sequence shown here is derived from an EMBL/GenBank/DDBJ whole genome shotgun (WGS) entry which is preliminary data.</text>
</comment>
<accession>A0ABT3X5K7</accession>
<comment type="subcellular location">
    <subcellularLocation>
        <location evidence="1">Cell envelope</location>
    </subcellularLocation>
</comment>
<dbReference type="Pfam" id="PF00496">
    <property type="entry name" value="SBP_bac_5"/>
    <property type="match status" value="1"/>
</dbReference>
<evidence type="ECO:0000313" key="7">
    <source>
        <dbReference type="Proteomes" id="UP001208017"/>
    </source>
</evidence>
<dbReference type="CDD" id="cd08504">
    <property type="entry name" value="PBP2_OppA"/>
    <property type="match status" value="1"/>
</dbReference>
<keyword evidence="4" id="KW-0732">Signal</keyword>
<dbReference type="InterPro" id="IPR039424">
    <property type="entry name" value="SBP_5"/>
</dbReference>
<sequence length="496" mass="57161">MELQWWEELIPDRELKTLHFLTQVPPLTFNPAESFDLVTRNVVSNLFEGLVTQDPQTLQPQPGIADEWQELVPGQVYLFHLRINTRFSNGDPVMTDDVIYSIGRLGEFQGSELQVTEGPEPRTVRIELSQPLHGFLDHLATPPFAIVSQKAAERHGYAPEHLVSSGPFRMKEVSKKGIKHPSIVVLERNPYYWDCSSVGIDQAVYIPIMDADERLRVFKTRYSPEGRRFHYFLNHGPVMRYQELKEDPELQPAPVYGTIVMTPNFSVKPLDDVRVRKAISLAITRRNIIDYVVPHIHVADALVPHHMRGYPECRGLVREDEAEARRLLAEAGYPDGRGFPELTLTIFDHDYQEVMVNFLIRDLKRVLGITVACKRLKWGDYVRHLEWRNYELLYETWHADVPDPGAFLIPLATDHPFNTPGYSNAEFDELMLRTLEERDPETRTQHYLRAEQILIEEMATIPLCYDSHFVMIDEGVKGARLNKAAVLPLKHIELQS</sequence>
<keyword evidence="3" id="KW-0813">Transport</keyword>
<name>A0ABT3X5K7_9BACL</name>
<dbReference type="EMBL" id="JAPMLT010000007">
    <property type="protein sequence ID" value="MCX7570865.1"/>
    <property type="molecule type" value="Genomic_DNA"/>
</dbReference>
<comment type="similarity">
    <text evidence="2">Belongs to the bacterial solute-binding protein 5 family.</text>
</comment>
<evidence type="ECO:0000256" key="3">
    <source>
        <dbReference type="ARBA" id="ARBA00022448"/>
    </source>
</evidence>
<evidence type="ECO:0000313" key="6">
    <source>
        <dbReference type="EMBL" id="MCX7570865.1"/>
    </source>
</evidence>
<dbReference type="RefSeq" id="WP_267152113.1">
    <property type="nucleotide sequence ID" value="NZ_JAPMLT010000007.1"/>
</dbReference>
<evidence type="ECO:0000259" key="5">
    <source>
        <dbReference type="Pfam" id="PF00496"/>
    </source>
</evidence>
<dbReference type="Proteomes" id="UP001208017">
    <property type="component" value="Unassembled WGS sequence"/>
</dbReference>
<dbReference type="PANTHER" id="PTHR30290:SF10">
    <property type="entry name" value="PERIPLASMIC OLIGOPEPTIDE-BINDING PROTEIN-RELATED"/>
    <property type="match status" value="1"/>
</dbReference>
<dbReference type="PIRSF" id="PIRSF002741">
    <property type="entry name" value="MppA"/>
    <property type="match status" value="1"/>
</dbReference>
<dbReference type="InterPro" id="IPR030678">
    <property type="entry name" value="Peptide/Ni-bd"/>
</dbReference>
<protein>
    <submittedName>
        <fullName evidence="6">Peptide ABC transporter substrate-binding protein</fullName>
    </submittedName>
</protein>
<dbReference type="Gene3D" id="3.10.105.10">
    <property type="entry name" value="Dipeptide-binding Protein, Domain 3"/>
    <property type="match status" value="1"/>
</dbReference>
<dbReference type="PANTHER" id="PTHR30290">
    <property type="entry name" value="PERIPLASMIC BINDING COMPONENT OF ABC TRANSPORTER"/>
    <property type="match status" value="1"/>
</dbReference>
<evidence type="ECO:0000256" key="2">
    <source>
        <dbReference type="ARBA" id="ARBA00005695"/>
    </source>
</evidence>
<organism evidence="6 7">
    <name type="scientific">Tumebacillus lacus</name>
    <dbReference type="NCBI Taxonomy" id="2995335"/>
    <lineage>
        <taxon>Bacteria</taxon>
        <taxon>Bacillati</taxon>
        <taxon>Bacillota</taxon>
        <taxon>Bacilli</taxon>
        <taxon>Bacillales</taxon>
        <taxon>Alicyclobacillaceae</taxon>
        <taxon>Tumebacillus</taxon>
    </lineage>
</organism>
<evidence type="ECO:0000256" key="1">
    <source>
        <dbReference type="ARBA" id="ARBA00004196"/>
    </source>
</evidence>
<dbReference type="Gene3D" id="3.90.76.10">
    <property type="entry name" value="Dipeptide-binding Protein, Domain 1"/>
    <property type="match status" value="1"/>
</dbReference>
<dbReference type="InterPro" id="IPR000914">
    <property type="entry name" value="SBP_5_dom"/>
</dbReference>
<gene>
    <name evidence="6" type="ORF">OS242_12950</name>
</gene>
<dbReference type="SUPFAM" id="SSF53850">
    <property type="entry name" value="Periplasmic binding protein-like II"/>
    <property type="match status" value="1"/>
</dbReference>
<keyword evidence="7" id="KW-1185">Reference proteome</keyword>
<dbReference type="Gene3D" id="3.40.190.10">
    <property type="entry name" value="Periplasmic binding protein-like II"/>
    <property type="match status" value="1"/>
</dbReference>
<evidence type="ECO:0000256" key="4">
    <source>
        <dbReference type="ARBA" id="ARBA00022729"/>
    </source>
</evidence>
<proteinExistence type="inferred from homology"/>
<reference evidence="6 7" key="1">
    <citation type="submission" date="2022-11" db="EMBL/GenBank/DDBJ databases">
        <title>Study of microbial diversity in lake waters.</title>
        <authorList>
            <person name="Zhang J."/>
        </authorList>
    </citation>
    <scope>NUCLEOTIDE SEQUENCE [LARGE SCALE GENOMIC DNA]</scope>
    <source>
        <strain evidence="6 7">DT12</strain>
    </source>
</reference>
<feature type="domain" description="Solute-binding protein family 5" evidence="5">
    <location>
        <begin position="59"/>
        <end position="414"/>
    </location>
</feature>